<dbReference type="EMBL" id="QZWH01000006">
    <property type="protein sequence ID" value="RJT27050.1"/>
    <property type="molecule type" value="Genomic_DNA"/>
</dbReference>
<dbReference type="Pfam" id="PF00497">
    <property type="entry name" value="SBP_bac_3"/>
    <property type="match status" value="1"/>
</dbReference>
<dbReference type="GO" id="GO:0006865">
    <property type="term" value="P:amino acid transport"/>
    <property type="evidence" value="ECO:0007669"/>
    <property type="project" value="TreeGrafter"/>
</dbReference>
<evidence type="ECO:0000313" key="5">
    <source>
        <dbReference type="EMBL" id="RJT27050.1"/>
    </source>
</evidence>
<dbReference type="GO" id="GO:0030288">
    <property type="term" value="C:outer membrane-bounded periplasmic space"/>
    <property type="evidence" value="ECO:0007669"/>
    <property type="project" value="TreeGrafter"/>
</dbReference>
<dbReference type="GO" id="GO:0005576">
    <property type="term" value="C:extracellular region"/>
    <property type="evidence" value="ECO:0007669"/>
    <property type="project" value="TreeGrafter"/>
</dbReference>
<protein>
    <recommendedName>
        <fullName evidence="4">Solute-binding protein family 3/N-terminal domain-containing protein</fullName>
    </recommendedName>
</protein>
<evidence type="ECO:0000256" key="3">
    <source>
        <dbReference type="ARBA" id="ARBA00022729"/>
    </source>
</evidence>
<evidence type="ECO:0000256" key="1">
    <source>
        <dbReference type="ARBA" id="ARBA00010333"/>
    </source>
</evidence>
<evidence type="ECO:0000259" key="4">
    <source>
        <dbReference type="SMART" id="SM00062"/>
    </source>
</evidence>
<dbReference type="SUPFAM" id="SSF53850">
    <property type="entry name" value="Periplasmic binding protein-like II"/>
    <property type="match status" value="1"/>
</dbReference>
<dbReference type="InterPro" id="IPR001638">
    <property type="entry name" value="Solute-binding_3/MltF_N"/>
</dbReference>
<keyword evidence="2" id="KW-0813">Transport</keyword>
<keyword evidence="6" id="KW-1185">Reference proteome</keyword>
<dbReference type="InterPro" id="IPR051455">
    <property type="entry name" value="Bact_solute-bind_prot3"/>
</dbReference>
<dbReference type="PANTHER" id="PTHR30085:SF2">
    <property type="entry name" value="GLUTAMATE_ASPARTATE IMPORT SOLUTE-BINDING PROTEIN"/>
    <property type="match status" value="1"/>
</dbReference>
<comment type="caution">
    <text evidence="5">The sequence shown here is derived from an EMBL/GenBank/DDBJ whole genome shotgun (WGS) entry which is preliminary data.</text>
</comment>
<dbReference type="Gene3D" id="3.40.190.10">
    <property type="entry name" value="Periplasmic binding protein-like II"/>
    <property type="match status" value="2"/>
</dbReference>
<evidence type="ECO:0000256" key="2">
    <source>
        <dbReference type="ARBA" id="ARBA00022448"/>
    </source>
</evidence>
<sequence>MTINQTSRHMKQKQLMNYALGFLLTCFATGVYAEPQMSTLERIASHKLINIGYRDAPPYAYKTSDGHVVGYVIDLCKDVTESLKNKLHINTLVVNYVPAPLTMRTAMLNHNVIDMDCSVNTDTVKRQKIVLFSHHYLSVHTRFATRISTNIYSSFDLAGRTISVTKGTSDLVNINRLNRLQELNLLILSQPTMQESFEALSNGKSFAAAMNEVSLKELVESSEDPASYQISALALGAPQDLGIMMRHDDEELKSVVDASLDSRFNRADFKQLFNQWFNSNLPDKNINLHIPLTAEMYKYLTRKM</sequence>
<gene>
    <name evidence="5" type="ORF">D6029_04520</name>
</gene>
<dbReference type="PANTHER" id="PTHR30085">
    <property type="entry name" value="AMINO ACID ABC TRANSPORTER PERMEASE"/>
    <property type="match status" value="1"/>
</dbReference>
<accession>A0A3A5K866</accession>
<organism evidence="5 6">
    <name type="scientific">Buttiauxella izardii</name>
    <dbReference type="NCBI Taxonomy" id="82991"/>
    <lineage>
        <taxon>Bacteria</taxon>
        <taxon>Pseudomonadati</taxon>
        <taxon>Pseudomonadota</taxon>
        <taxon>Gammaproteobacteria</taxon>
        <taxon>Enterobacterales</taxon>
        <taxon>Enterobacteriaceae</taxon>
        <taxon>Buttiauxella</taxon>
    </lineage>
</organism>
<reference evidence="5 6" key="1">
    <citation type="submission" date="2018-09" db="EMBL/GenBank/DDBJ databases">
        <title>Draft genome sequence of Buttiauxella izardii CCUG 35510T.</title>
        <authorList>
            <person name="Salva-Serra F."/>
            <person name="Marathe N."/>
            <person name="Moore E."/>
            <person name="Stadler-Svensson L."/>
            <person name="Engstrom-Jakobsson H."/>
        </authorList>
    </citation>
    <scope>NUCLEOTIDE SEQUENCE [LARGE SCALE GENOMIC DNA]</scope>
    <source>
        <strain evidence="5 6">CCUG 35510</strain>
    </source>
</reference>
<evidence type="ECO:0000313" key="6">
    <source>
        <dbReference type="Proteomes" id="UP000276295"/>
    </source>
</evidence>
<dbReference type="OrthoDB" id="7240770at2"/>
<feature type="domain" description="Solute-binding protein family 3/N-terminal" evidence="4">
    <location>
        <begin position="48"/>
        <end position="280"/>
    </location>
</feature>
<dbReference type="SMART" id="SM00062">
    <property type="entry name" value="PBPb"/>
    <property type="match status" value="1"/>
</dbReference>
<comment type="similarity">
    <text evidence="1">Belongs to the bacterial solute-binding protein 3 family.</text>
</comment>
<proteinExistence type="inferred from homology"/>
<dbReference type="AlphaFoldDB" id="A0A3A5K866"/>
<keyword evidence="3" id="KW-0732">Signal</keyword>
<name>A0A3A5K866_9ENTR</name>
<dbReference type="Proteomes" id="UP000276295">
    <property type="component" value="Unassembled WGS sequence"/>
</dbReference>